<dbReference type="EMBL" id="JAAYEE010000175">
    <property type="protein sequence ID" value="NLW35825.1"/>
    <property type="molecule type" value="Genomic_DNA"/>
</dbReference>
<evidence type="ECO:0000313" key="4">
    <source>
        <dbReference type="Proteomes" id="UP000777265"/>
    </source>
</evidence>
<sequence>MDVVKKSFEDQVCTITLNRPDKKNAMDSELLLALYDALLEADKQHPAVIVIRGAGKAFCAGGDLVEFNESDNPGNRIDTMADALHKSILLIRNTTAIVIAVVEGVAVGAGLGLSLACDLTIAGTNAIMNMGYRRIGLTPDGGGSIFVPRLIGAKRFNELYLLSRNVTMAEAKDLGLVNLVCDEDQVDQNLAAMIKDLRALPMETIKRFKDLVNNSLFFGLDTHLDREKLYVSELAAAPLFKERLAAFFRKR</sequence>
<accession>A0A971S0W7</accession>
<dbReference type="PROSITE" id="PS00166">
    <property type="entry name" value="ENOYL_COA_HYDRATASE"/>
    <property type="match status" value="1"/>
</dbReference>
<dbReference type="InterPro" id="IPR029045">
    <property type="entry name" value="ClpP/crotonase-like_dom_sf"/>
</dbReference>
<proteinExistence type="inferred from homology"/>
<evidence type="ECO:0008006" key="5">
    <source>
        <dbReference type="Google" id="ProtNLM"/>
    </source>
</evidence>
<dbReference type="SUPFAM" id="SSF52096">
    <property type="entry name" value="ClpP/crotonase"/>
    <property type="match status" value="1"/>
</dbReference>
<protein>
    <recommendedName>
        <fullName evidence="5">Enoyl-CoA hydratase</fullName>
    </recommendedName>
</protein>
<evidence type="ECO:0000313" key="3">
    <source>
        <dbReference type="EMBL" id="NLW35825.1"/>
    </source>
</evidence>
<evidence type="ECO:0000256" key="1">
    <source>
        <dbReference type="ARBA" id="ARBA00005254"/>
    </source>
</evidence>
<name>A0A971S0W7_9BACT</name>
<dbReference type="Proteomes" id="UP000777265">
    <property type="component" value="Unassembled WGS sequence"/>
</dbReference>
<dbReference type="PANTHER" id="PTHR42964:SF1">
    <property type="entry name" value="POLYKETIDE BIOSYNTHESIS ENOYL-COA HYDRATASE PKSH-RELATED"/>
    <property type="match status" value="1"/>
</dbReference>
<dbReference type="Gene3D" id="3.90.226.10">
    <property type="entry name" value="2-enoyl-CoA Hydratase, Chain A, domain 1"/>
    <property type="match status" value="1"/>
</dbReference>
<dbReference type="InterPro" id="IPR018376">
    <property type="entry name" value="Enoyl-CoA_hyd/isom_CS"/>
</dbReference>
<comment type="similarity">
    <text evidence="1 2">Belongs to the enoyl-CoA hydratase/isomerase family.</text>
</comment>
<reference evidence="3" key="2">
    <citation type="submission" date="2020-01" db="EMBL/GenBank/DDBJ databases">
        <authorList>
            <person name="Campanaro S."/>
        </authorList>
    </citation>
    <scope>NUCLEOTIDE SEQUENCE</scope>
    <source>
        <strain evidence="3">AS06rmzACSIP_7</strain>
    </source>
</reference>
<dbReference type="InterPro" id="IPR001753">
    <property type="entry name" value="Enoyl-CoA_hydra/iso"/>
</dbReference>
<dbReference type="CDD" id="cd06558">
    <property type="entry name" value="crotonase-like"/>
    <property type="match status" value="1"/>
</dbReference>
<dbReference type="PANTHER" id="PTHR42964">
    <property type="entry name" value="ENOYL-COA HYDRATASE"/>
    <property type="match status" value="1"/>
</dbReference>
<organism evidence="3 4">
    <name type="scientific">Syntrophorhabdus aromaticivorans</name>
    <dbReference type="NCBI Taxonomy" id="328301"/>
    <lineage>
        <taxon>Bacteria</taxon>
        <taxon>Pseudomonadati</taxon>
        <taxon>Thermodesulfobacteriota</taxon>
        <taxon>Syntrophorhabdia</taxon>
        <taxon>Syntrophorhabdales</taxon>
        <taxon>Syntrophorhabdaceae</taxon>
        <taxon>Syntrophorhabdus</taxon>
    </lineage>
</organism>
<dbReference type="AlphaFoldDB" id="A0A971S0W7"/>
<dbReference type="InterPro" id="IPR051683">
    <property type="entry name" value="Enoyl-CoA_Hydratase/Isomerase"/>
</dbReference>
<dbReference type="GO" id="GO:0003824">
    <property type="term" value="F:catalytic activity"/>
    <property type="evidence" value="ECO:0007669"/>
    <property type="project" value="InterPro"/>
</dbReference>
<reference evidence="3" key="1">
    <citation type="journal article" date="2020" name="Biotechnol. Biofuels">
        <title>New insights from the biogas microbiome by comprehensive genome-resolved metagenomics of nearly 1600 species originating from multiple anaerobic digesters.</title>
        <authorList>
            <person name="Campanaro S."/>
            <person name="Treu L."/>
            <person name="Rodriguez-R L.M."/>
            <person name="Kovalovszki A."/>
            <person name="Ziels R.M."/>
            <person name="Maus I."/>
            <person name="Zhu X."/>
            <person name="Kougias P.G."/>
            <person name="Basile A."/>
            <person name="Luo G."/>
            <person name="Schluter A."/>
            <person name="Konstantinidis K.T."/>
            <person name="Angelidaki I."/>
        </authorList>
    </citation>
    <scope>NUCLEOTIDE SEQUENCE</scope>
    <source>
        <strain evidence="3">AS06rmzACSIP_7</strain>
    </source>
</reference>
<comment type="caution">
    <text evidence="3">The sequence shown here is derived from an EMBL/GenBank/DDBJ whole genome shotgun (WGS) entry which is preliminary data.</text>
</comment>
<gene>
    <name evidence="3" type="ORF">GXY80_10140</name>
</gene>
<dbReference type="Pfam" id="PF00378">
    <property type="entry name" value="ECH_1"/>
    <property type="match status" value="1"/>
</dbReference>
<evidence type="ECO:0000256" key="2">
    <source>
        <dbReference type="RuleBase" id="RU003707"/>
    </source>
</evidence>